<sequence length="169" mass="18678">MLERNKEFSASSKLVDATYGTSEQKFIKANGIQVAVFVLKPNKGQDPENAYADINAIMGKLIDVEYHPILTHCSQGKNMCILGIVPGASSVASELQGWKLEDILAESQQYAGPKARTLDERFIELYEPGSIRQIAHEAKVDRWGQSQWIRLQLCGPGQGPSCGEFGYDM</sequence>
<dbReference type="PANTHER" id="PTHR31126">
    <property type="entry name" value="TYROSINE-PROTEIN PHOSPHATASE"/>
    <property type="match status" value="1"/>
</dbReference>
<dbReference type="AlphaFoldDB" id="A0A9W9JGJ1"/>
<organism evidence="1 2">
    <name type="scientific">Penicillium cf. griseofulvum</name>
    <dbReference type="NCBI Taxonomy" id="2972120"/>
    <lineage>
        <taxon>Eukaryota</taxon>
        <taxon>Fungi</taxon>
        <taxon>Dikarya</taxon>
        <taxon>Ascomycota</taxon>
        <taxon>Pezizomycotina</taxon>
        <taxon>Eurotiomycetes</taxon>
        <taxon>Eurotiomycetidae</taxon>
        <taxon>Eurotiales</taxon>
        <taxon>Aspergillaceae</taxon>
        <taxon>Penicillium</taxon>
    </lineage>
</organism>
<keyword evidence="2" id="KW-1185">Reference proteome</keyword>
<dbReference type="InterPro" id="IPR029021">
    <property type="entry name" value="Prot-tyrosine_phosphatase-like"/>
</dbReference>
<comment type="caution">
    <text evidence="1">The sequence shown here is derived from an EMBL/GenBank/DDBJ whole genome shotgun (WGS) entry which is preliminary data.</text>
</comment>
<dbReference type="PANTHER" id="PTHR31126:SF48">
    <property type="entry name" value="INOSITOL PHOSPHATASE SIW14"/>
    <property type="match status" value="1"/>
</dbReference>
<dbReference type="Pfam" id="PF03162">
    <property type="entry name" value="Y_phosphatase2"/>
    <property type="match status" value="1"/>
</dbReference>
<protein>
    <submittedName>
        <fullName evidence="1">Uncharacterized protein</fullName>
    </submittedName>
</protein>
<accession>A0A9W9JGJ1</accession>
<dbReference type="SUPFAM" id="SSF52799">
    <property type="entry name" value="(Phosphotyrosine protein) phosphatases II"/>
    <property type="match status" value="1"/>
</dbReference>
<reference evidence="1" key="1">
    <citation type="submission" date="2022-11" db="EMBL/GenBank/DDBJ databases">
        <authorList>
            <person name="Petersen C."/>
        </authorList>
    </citation>
    <scope>NUCLEOTIDE SEQUENCE</scope>
    <source>
        <strain evidence="1">IBT 16849</strain>
    </source>
</reference>
<name>A0A9W9JGJ1_9EURO</name>
<dbReference type="GO" id="GO:0016791">
    <property type="term" value="F:phosphatase activity"/>
    <property type="evidence" value="ECO:0007669"/>
    <property type="project" value="TreeGrafter"/>
</dbReference>
<dbReference type="EMBL" id="JAPQKP010000004">
    <property type="protein sequence ID" value="KAJ5193936.1"/>
    <property type="molecule type" value="Genomic_DNA"/>
</dbReference>
<reference evidence="1" key="2">
    <citation type="journal article" date="2023" name="IMA Fungus">
        <title>Comparative genomic study of the Penicillium genus elucidates a diverse pangenome and 15 lateral gene transfer events.</title>
        <authorList>
            <person name="Petersen C."/>
            <person name="Sorensen T."/>
            <person name="Nielsen M.R."/>
            <person name="Sondergaard T.E."/>
            <person name="Sorensen J.L."/>
            <person name="Fitzpatrick D.A."/>
            <person name="Frisvad J.C."/>
            <person name="Nielsen K.L."/>
        </authorList>
    </citation>
    <scope>NUCLEOTIDE SEQUENCE</scope>
    <source>
        <strain evidence="1">IBT 16849</strain>
    </source>
</reference>
<dbReference type="OrthoDB" id="6375174at2759"/>
<evidence type="ECO:0000313" key="2">
    <source>
        <dbReference type="Proteomes" id="UP001150879"/>
    </source>
</evidence>
<proteinExistence type="predicted"/>
<evidence type="ECO:0000313" key="1">
    <source>
        <dbReference type="EMBL" id="KAJ5193936.1"/>
    </source>
</evidence>
<dbReference type="GO" id="GO:0005737">
    <property type="term" value="C:cytoplasm"/>
    <property type="evidence" value="ECO:0007669"/>
    <property type="project" value="TreeGrafter"/>
</dbReference>
<dbReference type="Proteomes" id="UP001150879">
    <property type="component" value="Unassembled WGS sequence"/>
</dbReference>
<gene>
    <name evidence="1" type="ORF">N7472_006402</name>
</gene>
<dbReference type="InterPro" id="IPR004861">
    <property type="entry name" value="Siw14-like"/>
</dbReference>
<dbReference type="Gene3D" id="3.90.190.10">
    <property type="entry name" value="Protein tyrosine phosphatase superfamily"/>
    <property type="match status" value="1"/>
</dbReference>